<dbReference type="PANTHER" id="PTHR31438">
    <property type="entry name" value="LYSINE N-ACYLTRANSFERASE C17G9.06C-RELATED"/>
    <property type="match status" value="1"/>
</dbReference>
<comment type="similarity">
    <text evidence="1">Belongs to the lysine N-acyltransferase MbtK family.</text>
</comment>
<evidence type="ECO:0000259" key="2">
    <source>
        <dbReference type="SMART" id="SM01006"/>
    </source>
</evidence>
<protein>
    <recommendedName>
        <fullName evidence="2">Acyltransferase MbtK/IucB-like conserved domain-containing protein</fullName>
    </recommendedName>
</protein>
<evidence type="ECO:0000256" key="1">
    <source>
        <dbReference type="ARBA" id="ARBA00009893"/>
    </source>
</evidence>
<evidence type="ECO:0000313" key="3">
    <source>
        <dbReference type="EMBL" id="KIY72355.1"/>
    </source>
</evidence>
<reference evidence="3 4" key="1">
    <citation type="journal article" date="2015" name="Fungal Genet. Biol.">
        <title>Evolution of novel wood decay mechanisms in Agaricales revealed by the genome sequences of Fistulina hepatica and Cylindrobasidium torrendii.</title>
        <authorList>
            <person name="Floudas D."/>
            <person name="Held B.W."/>
            <person name="Riley R."/>
            <person name="Nagy L.G."/>
            <person name="Koehler G."/>
            <person name="Ransdell A.S."/>
            <person name="Younus H."/>
            <person name="Chow J."/>
            <person name="Chiniquy J."/>
            <person name="Lipzen A."/>
            <person name="Tritt A."/>
            <person name="Sun H."/>
            <person name="Haridas S."/>
            <person name="LaButti K."/>
            <person name="Ohm R.A."/>
            <person name="Kues U."/>
            <person name="Blanchette R.A."/>
            <person name="Grigoriev I.V."/>
            <person name="Minto R.E."/>
            <person name="Hibbett D.S."/>
        </authorList>
    </citation>
    <scope>NUCLEOTIDE SEQUENCE [LARGE SCALE GENOMIC DNA]</scope>
    <source>
        <strain evidence="3 4">FP15055 ss-10</strain>
    </source>
</reference>
<dbReference type="GO" id="GO:0019290">
    <property type="term" value="P:siderophore biosynthetic process"/>
    <property type="evidence" value="ECO:0007669"/>
    <property type="project" value="InterPro"/>
</dbReference>
<feature type="domain" description="Acyltransferase MbtK/IucB-like conserved" evidence="2">
    <location>
        <begin position="220"/>
        <end position="269"/>
    </location>
</feature>
<keyword evidence="4" id="KW-1185">Reference proteome</keyword>
<evidence type="ECO:0000313" key="4">
    <source>
        <dbReference type="Proteomes" id="UP000054007"/>
    </source>
</evidence>
<dbReference type="Gene3D" id="3.40.630.30">
    <property type="match status" value="1"/>
</dbReference>
<dbReference type="GO" id="GO:0016410">
    <property type="term" value="F:N-acyltransferase activity"/>
    <property type="evidence" value="ECO:0007669"/>
    <property type="project" value="TreeGrafter"/>
</dbReference>
<dbReference type="AlphaFoldDB" id="A0A0D7BQ53"/>
<organism evidence="3 4">
    <name type="scientific">Cylindrobasidium torrendii FP15055 ss-10</name>
    <dbReference type="NCBI Taxonomy" id="1314674"/>
    <lineage>
        <taxon>Eukaryota</taxon>
        <taxon>Fungi</taxon>
        <taxon>Dikarya</taxon>
        <taxon>Basidiomycota</taxon>
        <taxon>Agaricomycotina</taxon>
        <taxon>Agaricomycetes</taxon>
        <taxon>Agaricomycetidae</taxon>
        <taxon>Agaricales</taxon>
        <taxon>Marasmiineae</taxon>
        <taxon>Physalacriaceae</taxon>
        <taxon>Cylindrobasidium</taxon>
    </lineage>
</organism>
<proteinExistence type="inferred from homology"/>
<gene>
    <name evidence="3" type="ORF">CYLTODRAFT_388694</name>
</gene>
<dbReference type="STRING" id="1314674.A0A0D7BQ53"/>
<dbReference type="InterPro" id="IPR019432">
    <property type="entry name" value="Acyltransferase_MbtK/IucB-like"/>
</dbReference>
<accession>A0A0D7BQ53</accession>
<dbReference type="PANTHER" id="PTHR31438:SF1">
    <property type="entry name" value="LYSINE N-ACYLTRANSFERASE C17G9.06C-RELATED"/>
    <property type="match status" value="1"/>
</dbReference>
<dbReference type="InterPro" id="IPR016181">
    <property type="entry name" value="Acyl_CoA_acyltransferase"/>
</dbReference>
<dbReference type="SMART" id="SM01006">
    <property type="entry name" value="AlcB"/>
    <property type="match status" value="1"/>
</dbReference>
<name>A0A0D7BQ53_9AGAR</name>
<dbReference type="SUPFAM" id="SSF55729">
    <property type="entry name" value="Acyl-CoA N-acyltransferases (Nat)"/>
    <property type="match status" value="1"/>
</dbReference>
<dbReference type="Proteomes" id="UP000054007">
    <property type="component" value="Unassembled WGS sequence"/>
</dbReference>
<dbReference type="Pfam" id="PF13523">
    <property type="entry name" value="Acetyltransf_8"/>
    <property type="match status" value="1"/>
</dbReference>
<sequence>MSSDNSPGYRAERFVAPAEQTFKLPDESSVTSTEAEGVITVVKGDIKITFAPQERQIRVSPYGIVNDDRAVSDKILLISSASQLSQTDLWAALYALWLRRNEDDVAPAQLDSAIPNAAGLHSYLVHSGLGWIPDASDRDVLLLSRPAFWQSAGSPLGLSWLQDPIPSTGHSANFPFPHIQSFTRGPNILTTHPLRPQKPAPGSLIYSRFINALGQQLTFTHIDASNPAHFDKYTAWQNSDRVNVGWRERGDEEHHRTYLKERLADPHIMGFIVAWDGDAAGYGEISWVKEDPMSTFVGGLGDYDQGTHLLVGEEKYRGRQRFTAIMTSMKHMAFLRDARTEVVVGEPRADLPIIPRLIAYLPQEFNREFELPHKRAVYFVLRRERFFQAAMLY</sequence>
<dbReference type="EMBL" id="KN880444">
    <property type="protein sequence ID" value="KIY72355.1"/>
    <property type="molecule type" value="Genomic_DNA"/>
</dbReference>
<dbReference type="OrthoDB" id="4250781at2759"/>